<dbReference type="Pfam" id="PF00392">
    <property type="entry name" value="GntR"/>
    <property type="match status" value="1"/>
</dbReference>
<evidence type="ECO:0000313" key="5">
    <source>
        <dbReference type="Proteomes" id="UP000265562"/>
    </source>
</evidence>
<dbReference type="PROSITE" id="PS50949">
    <property type="entry name" value="HTH_GNTR"/>
    <property type="match status" value="1"/>
</dbReference>
<dbReference type="GO" id="GO:0003677">
    <property type="term" value="F:DNA binding"/>
    <property type="evidence" value="ECO:0007669"/>
    <property type="project" value="UniProtKB-KW"/>
</dbReference>
<dbReference type="RefSeq" id="WP_111525637.1">
    <property type="nucleotide sequence ID" value="NZ_CP032364.1"/>
</dbReference>
<dbReference type="InterPro" id="IPR036390">
    <property type="entry name" value="WH_DNA-bd_sf"/>
</dbReference>
<protein>
    <submittedName>
        <fullName evidence="4">GntR family transcriptional regulator</fullName>
    </submittedName>
</protein>
<keyword evidence="3" id="KW-0804">Transcription</keyword>
<accession>A0A385PYR6</accession>
<reference evidence="4 5" key="1">
    <citation type="submission" date="2018-09" db="EMBL/GenBank/DDBJ databases">
        <title>Genome sequencing of Lachnoanaerobaculum umeaense DSM 23576.</title>
        <authorList>
            <person name="Kook J.-K."/>
            <person name="Park S.-N."/>
            <person name="Lim Y.K."/>
        </authorList>
    </citation>
    <scope>NUCLEOTIDE SEQUENCE [LARGE SCALE GENOMIC DNA]</scope>
    <source>
        <strain evidence="5">DSM 23576 \ CCUG 58757</strain>
    </source>
</reference>
<dbReference type="InterPro" id="IPR000524">
    <property type="entry name" value="Tscrpt_reg_HTH_GntR"/>
</dbReference>
<dbReference type="Proteomes" id="UP000265562">
    <property type="component" value="Chromosome"/>
</dbReference>
<dbReference type="OrthoDB" id="163333at2"/>
<dbReference type="Gene3D" id="1.10.10.10">
    <property type="entry name" value="Winged helix-like DNA-binding domain superfamily/Winged helix DNA-binding domain"/>
    <property type="match status" value="1"/>
</dbReference>
<dbReference type="CDD" id="cd07377">
    <property type="entry name" value="WHTH_GntR"/>
    <property type="match status" value="1"/>
</dbReference>
<keyword evidence="2" id="KW-0238">DNA-binding</keyword>
<proteinExistence type="predicted"/>
<evidence type="ECO:0000256" key="2">
    <source>
        <dbReference type="ARBA" id="ARBA00023125"/>
    </source>
</evidence>
<organism evidence="4 5">
    <name type="scientific">Lachnoanaerobaculum umeaense</name>
    <dbReference type="NCBI Taxonomy" id="617123"/>
    <lineage>
        <taxon>Bacteria</taxon>
        <taxon>Bacillati</taxon>
        <taxon>Bacillota</taxon>
        <taxon>Clostridia</taxon>
        <taxon>Lachnospirales</taxon>
        <taxon>Lachnospiraceae</taxon>
        <taxon>Lachnoanaerobaculum</taxon>
    </lineage>
</organism>
<dbReference type="SMART" id="SM00345">
    <property type="entry name" value="HTH_GNTR"/>
    <property type="match status" value="1"/>
</dbReference>
<dbReference type="InterPro" id="IPR036388">
    <property type="entry name" value="WH-like_DNA-bd_sf"/>
</dbReference>
<gene>
    <name evidence="4" type="ORF">D4A81_03865</name>
</gene>
<evidence type="ECO:0000313" key="4">
    <source>
        <dbReference type="EMBL" id="AYA99142.1"/>
    </source>
</evidence>
<sequence length="122" mass="13962">MEWKLRSDRSLYLQIMDYIRMQIISGKIGSGDKLPSVREMANTLNVNPSTVQRAYIELERSGLVYIKQSVGSIVTSDLDIINKSKEELARDYTMEFFSNMITMGFSKADILAEIKKLEESEV</sequence>
<dbReference type="SUPFAM" id="SSF46785">
    <property type="entry name" value="Winged helix' DNA-binding domain"/>
    <property type="match status" value="1"/>
</dbReference>
<dbReference type="GO" id="GO:0003700">
    <property type="term" value="F:DNA-binding transcription factor activity"/>
    <property type="evidence" value="ECO:0007669"/>
    <property type="project" value="InterPro"/>
</dbReference>
<dbReference type="PANTHER" id="PTHR38445:SF6">
    <property type="entry name" value="GNTR-FAMILY TRANSCRIPTIONAL REGULATOR"/>
    <property type="match status" value="1"/>
</dbReference>
<keyword evidence="1" id="KW-0805">Transcription regulation</keyword>
<dbReference type="KEGG" id="lua:D4A81_03865"/>
<keyword evidence="5" id="KW-1185">Reference proteome</keyword>
<dbReference type="EMBL" id="CP032364">
    <property type="protein sequence ID" value="AYA99142.1"/>
    <property type="molecule type" value="Genomic_DNA"/>
</dbReference>
<dbReference type="AlphaFoldDB" id="A0A385PYR6"/>
<name>A0A385PYR6_9FIRM</name>
<evidence type="ECO:0000256" key="3">
    <source>
        <dbReference type="ARBA" id="ARBA00023163"/>
    </source>
</evidence>
<evidence type="ECO:0000256" key="1">
    <source>
        <dbReference type="ARBA" id="ARBA00023015"/>
    </source>
</evidence>
<dbReference type="PANTHER" id="PTHR38445">
    <property type="entry name" value="HTH-TYPE TRANSCRIPTIONAL REPRESSOR YTRA"/>
    <property type="match status" value="1"/>
</dbReference>